<keyword evidence="5" id="KW-1185">Reference proteome</keyword>
<dbReference type="GeneID" id="17352891"/>
<protein>
    <recommendedName>
        <fullName evidence="3">Endonuclease/exonuclease/phosphatase domain-containing protein</fullName>
    </recommendedName>
</protein>
<dbReference type="KEGG" id="cvr:CHLNCDRAFT_136679"/>
<sequence length="796" mass="87557">MDWLSLATAAALWYRVRPIPTSAHAFLSTACATFMINIAWRATYRDSWHRHRHLFSAFLRLGGFGFGVGWHLVRNFVEGITPAAGDGPASLAWQAAILVLGSAVPSLLSLWVARPLRISLAVPIQLAAVLDGVRHSGDTCGAGGLALATPRGRALIQRLYQMLDTLRYHSRMFQAHQRLRQQQGLPPERGLQARLYAAIAETADLLDWPLLVLFAWLLMGILFDASVLLCAGVAPHCRKFKIMNQPVILYALERRQNGAKNVFLTKSDVEGIIRIKQGDQQAPSGRRRRGAGGGAAVQGGTKNYSKKVLQFFQVLKGAGGQDILCRCVKRSGEWRWCPVVPLEELPRVIKEHHERATGFSGVEKLYTHIKRPFGVTMYRLRSGAGVVEGMHQASRLSKAPPSLASELTFSGTAQRGVPVVSLNVAMAAQPGGGKAANILADKYATGGMHKYCPPQFLAWPYRKQRIIQELLGLQPDILCLQEASVVERGWFEEEFEPLMRQHGFEALYYARKRRPFDPPTMPEDGISLLYRTARLQRQASKVVKLGECVGASLHGKFHDYVRQREDGVVLALLRDVRTQRTLLAGCTHLFWDPRFPDVKAAQAQLVCRAAGAFLQQQRLLGDKAAAAVPAILCGDFNSLPFKRRSDPFDAVPPSQTLVSGAYTVLSSKAGIDSSHQDHPSRRSLAGSCAAARDLARARLSSDPLSLRSAAVAAWGREPPLTTKTDGFAGCLDYVWLSEGHWAVSAALQLPYRWDPAPPGQPSAVNDPEDVPDMPPIPDDRFPSDHLALAFKLHLLP</sequence>
<dbReference type="RefSeq" id="XP_005845649.1">
    <property type="nucleotide sequence ID" value="XM_005845587.1"/>
</dbReference>
<dbReference type="PANTHER" id="PTHR12121:SF100">
    <property type="entry name" value="POLY(A)-SPECIFIC RIBONUCLEASE"/>
    <property type="match status" value="1"/>
</dbReference>
<feature type="region of interest" description="Disordered" evidence="1">
    <location>
        <begin position="278"/>
        <end position="298"/>
    </location>
</feature>
<reference evidence="4 5" key="1">
    <citation type="journal article" date="2010" name="Plant Cell">
        <title>The Chlorella variabilis NC64A genome reveals adaptation to photosymbiosis, coevolution with viruses, and cryptic sex.</title>
        <authorList>
            <person name="Blanc G."/>
            <person name="Duncan G."/>
            <person name="Agarkova I."/>
            <person name="Borodovsky M."/>
            <person name="Gurnon J."/>
            <person name="Kuo A."/>
            <person name="Lindquist E."/>
            <person name="Lucas S."/>
            <person name="Pangilinan J."/>
            <person name="Polle J."/>
            <person name="Salamov A."/>
            <person name="Terry A."/>
            <person name="Yamada T."/>
            <person name="Dunigan D.D."/>
            <person name="Grigoriev I.V."/>
            <person name="Claverie J.M."/>
            <person name="Van Etten J.L."/>
        </authorList>
    </citation>
    <scope>NUCLEOTIDE SEQUENCE [LARGE SCALE GENOMIC DNA]</scope>
    <source>
        <strain evidence="4 5">NC64A</strain>
    </source>
</reference>
<evidence type="ECO:0000256" key="1">
    <source>
        <dbReference type="SAM" id="MobiDB-lite"/>
    </source>
</evidence>
<dbReference type="InterPro" id="IPR050410">
    <property type="entry name" value="CCR4/nocturin_mRNA_transcr"/>
</dbReference>
<accession>E1ZKT7</accession>
<keyword evidence="2" id="KW-1133">Transmembrane helix</keyword>
<evidence type="ECO:0000313" key="5">
    <source>
        <dbReference type="Proteomes" id="UP000008141"/>
    </source>
</evidence>
<keyword evidence="2" id="KW-0812">Transmembrane</keyword>
<dbReference type="AlphaFoldDB" id="E1ZKT7"/>
<proteinExistence type="predicted"/>
<dbReference type="SUPFAM" id="SSF56219">
    <property type="entry name" value="DNase I-like"/>
    <property type="match status" value="1"/>
</dbReference>
<evidence type="ECO:0000313" key="4">
    <source>
        <dbReference type="EMBL" id="EFN53547.1"/>
    </source>
</evidence>
<dbReference type="InterPro" id="IPR036691">
    <property type="entry name" value="Endo/exonu/phosph_ase_sf"/>
</dbReference>
<dbReference type="eggNOG" id="KOG0620">
    <property type="taxonomic scope" value="Eukaryota"/>
</dbReference>
<feature type="domain" description="Endonuclease/exonuclease/phosphatase" evidence="3">
    <location>
        <begin position="441"/>
        <end position="785"/>
    </location>
</feature>
<dbReference type="GO" id="GO:0000175">
    <property type="term" value="F:3'-5'-RNA exonuclease activity"/>
    <property type="evidence" value="ECO:0007669"/>
    <property type="project" value="TreeGrafter"/>
</dbReference>
<dbReference type="PANTHER" id="PTHR12121">
    <property type="entry name" value="CARBON CATABOLITE REPRESSOR PROTEIN 4"/>
    <property type="match status" value="1"/>
</dbReference>
<gene>
    <name evidence="4" type="ORF">CHLNCDRAFT_136679</name>
</gene>
<dbReference type="Proteomes" id="UP000008141">
    <property type="component" value="Unassembled WGS sequence"/>
</dbReference>
<feature type="transmembrane region" description="Helical" evidence="2">
    <location>
        <begin position="23"/>
        <end position="42"/>
    </location>
</feature>
<dbReference type="InParanoid" id="E1ZKT7"/>
<feature type="transmembrane region" description="Helical" evidence="2">
    <location>
        <begin position="210"/>
        <end position="234"/>
    </location>
</feature>
<dbReference type="Gene3D" id="3.60.10.10">
    <property type="entry name" value="Endonuclease/exonuclease/phosphatase"/>
    <property type="match status" value="1"/>
</dbReference>
<organism evidence="5">
    <name type="scientific">Chlorella variabilis</name>
    <name type="common">Green alga</name>
    <dbReference type="NCBI Taxonomy" id="554065"/>
    <lineage>
        <taxon>Eukaryota</taxon>
        <taxon>Viridiplantae</taxon>
        <taxon>Chlorophyta</taxon>
        <taxon>core chlorophytes</taxon>
        <taxon>Trebouxiophyceae</taxon>
        <taxon>Chlorellales</taxon>
        <taxon>Chlorellaceae</taxon>
        <taxon>Chlorella clade</taxon>
        <taxon>Chlorella</taxon>
    </lineage>
</organism>
<dbReference type="STRING" id="554065.E1ZKT7"/>
<evidence type="ECO:0000259" key="3">
    <source>
        <dbReference type="Pfam" id="PF03372"/>
    </source>
</evidence>
<name>E1ZKT7_CHLVA</name>
<dbReference type="InterPro" id="IPR005135">
    <property type="entry name" value="Endo/exonuclease/phosphatase"/>
</dbReference>
<dbReference type="EMBL" id="GL433851">
    <property type="protein sequence ID" value="EFN53547.1"/>
    <property type="molecule type" value="Genomic_DNA"/>
</dbReference>
<keyword evidence="2" id="KW-0472">Membrane</keyword>
<dbReference type="Pfam" id="PF03372">
    <property type="entry name" value="Exo_endo_phos"/>
    <property type="match status" value="1"/>
</dbReference>
<evidence type="ECO:0000256" key="2">
    <source>
        <dbReference type="SAM" id="Phobius"/>
    </source>
</evidence>
<feature type="transmembrane region" description="Helical" evidence="2">
    <location>
        <begin position="54"/>
        <end position="73"/>
    </location>
</feature>
<dbReference type="OrthoDB" id="2866996at2759"/>
<feature type="transmembrane region" description="Helical" evidence="2">
    <location>
        <begin position="93"/>
        <end position="113"/>
    </location>
</feature>